<dbReference type="Proteomes" id="UP000783287">
    <property type="component" value="Unassembled WGS sequence"/>
</dbReference>
<dbReference type="Gene3D" id="1.10.287.890">
    <property type="entry name" value="Crystal structure of tRNA isopentenylpyrophosphate transferase (bh2366) domain"/>
    <property type="match status" value="1"/>
</dbReference>
<dbReference type="NCBIfam" id="TIGR00174">
    <property type="entry name" value="miaA"/>
    <property type="match status" value="1"/>
</dbReference>
<comment type="caution">
    <text evidence="14">The sequence shown here is derived from an EMBL/GenBank/DDBJ whole genome shotgun (WGS) entry which is preliminary data.</text>
</comment>
<gene>
    <name evidence="10 14" type="primary">miaA</name>
    <name evidence="14" type="ORF">KC909_00960</name>
</gene>
<dbReference type="Pfam" id="PF01715">
    <property type="entry name" value="IPPT"/>
    <property type="match status" value="1"/>
</dbReference>
<dbReference type="GO" id="GO:0006400">
    <property type="term" value="P:tRNA modification"/>
    <property type="evidence" value="ECO:0007669"/>
    <property type="project" value="TreeGrafter"/>
</dbReference>
<dbReference type="InterPro" id="IPR027417">
    <property type="entry name" value="P-loop_NTPase"/>
</dbReference>
<dbReference type="PANTHER" id="PTHR11088">
    <property type="entry name" value="TRNA DIMETHYLALLYLTRANSFERASE"/>
    <property type="match status" value="1"/>
</dbReference>
<dbReference type="Gene3D" id="3.40.50.300">
    <property type="entry name" value="P-loop containing nucleotide triphosphate hydrolases"/>
    <property type="match status" value="1"/>
</dbReference>
<comment type="caution">
    <text evidence="10">Lacks conserved residue(s) required for the propagation of feature annotation.</text>
</comment>
<feature type="site" description="Interaction with substrate tRNA" evidence="10">
    <location>
        <position position="143"/>
    </location>
</feature>
<evidence type="ECO:0000256" key="7">
    <source>
        <dbReference type="ARBA" id="ARBA00022840"/>
    </source>
</evidence>
<accession>A0A955L4M8</accession>
<comment type="subunit">
    <text evidence="10">Monomer.</text>
</comment>
<feature type="region of interest" description="Interaction with substrate tRNA" evidence="10">
    <location>
        <begin position="40"/>
        <end position="43"/>
    </location>
</feature>
<dbReference type="EMBL" id="JAGQLK010000012">
    <property type="protein sequence ID" value="MCA9382911.1"/>
    <property type="molecule type" value="Genomic_DNA"/>
</dbReference>
<dbReference type="SUPFAM" id="SSF52540">
    <property type="entry name" value="P-loop containing nucleoside triphosphate hydrolases"/>
    <property type="match status" value="1"/>
</dbReference>
<keyword evidence="6 10" id="KW-0547">Nucleotide-binding</keyword>
<keyword evidence="5 10" id="KW-0819">tRNA processing</keyword>
<evidence type="ECO:0000256" key="9">
    <source>
        <dbReference type="ARBA" id="ARBA00049563"/>
    </source>
</evidence>
<dbReference type="InterPro" id="IPR018022">
    <property type="entry name" value="IPT"/>
</dbReference>
<evidence type="ECO:0000256" key="5">
    <source>
        <dbReference type="ARBA" id="ARBA00022694"/>
    </source>
</evidence>
<dbReference type="PANTHER" id="PTHR11088:SF60">
    <property type="entry name" value="TRNA DIMETHYLALLYLTRANSFERASE"/>
    <property type="match status" value="1"/>
</dbReference>
<evidence type="ECO:0000256" key="3">
    <source>
        <dbReference type="ARBA" id="ARBA00005842"/>
    </source>
</evidence>
<comment type="function">
    <text evidence="2 10 12">Catalyzes the transfer of a dimethylallyl group onto the adenine at position 37 in tRNAs that read codons beginning with uridine, leading to the formation of N6-(dimethylallyl)adenosine (i(6)A).</text>
</comment>
<keyword evidence="7 10" id="KW-0067">ATP-binding</keyword>
<protein>
    <recommendedName>
        <fullName evidence="10">tRNA dimethylallyltransferase</fullName>
        <ecNumber evidence="10">2.5.1.75</ecNumber>
    </recommendedName>
    <alternativeName>
        <fullName evidence="10">Dimethylallyl diphosphate:tRNA dimethylallyltransferase</fullName>
        <shortName evidence="10">DMAPP:tRNA dimethylallyltransferase</shortName>
        <shortName evidence="10">DMATase</shortName>
    </alternativeName>
    <alternativeName>
        <fullName evidence="10">Isopentenyl-diphosphate:tRNA isopentenyltransferase</fullName>
        <shortName evidence="10">IPP transferase</shortName>
        <shortName evidence="10">IPPT</shortName>
        <shortName evidence="10">IPTase</shortName>
    </alternativeName>
</protein>
<keyword evidence="8 10" id="KW-0460">Magnesium</keyword>
<evidence type="ECO:0000313" key="15">
    <source>
        <dbReference type="Proteomes" id="UP000783287"/>
    </source>
</evidence>
<evidence type="ECO:0000256" key="1">
    <source>
        <dbReference type="ARBA" id="ARBA00001946"/>
    </source>
</evidence>
<keyword evidence="4 10" id="KW-0808">Transferase</keyword>
<feature type="site" description="Interaction with substrate tRNA" evidence="10">
    <location>
        <position position="121"/>
    </location>
</feature>
<comment type="cofactor">
    <cofactor evidence="1 10">
        <name>Mg(2+)</name>
        <dbReference type="ChEBI" id="CHEBI:18420"/>
    </cofactor>
</comment>
<evidence type="ECO:0000256" key="8">
    <source>
        <dbReference type="ARBA" id="ARBA00022842"/>
    </source>
</evidence>
<dbReference type="HAMAP" id="MF_00185">
    <property type="entry name" value="IPP_trans"/>
    <property type="match status" value="1"/>
</dbReference>
<sequence>MAKFTEKIKLLVVAGPTASGKTSVAIDIAKRFGGELINADSRQIYKYMDIGTNKGVIEPIDDQLRIEYQGYDIENSGVVAWGFDLVKPGQGYTLSDYKRFADKLITDINSDGKVPILVGGTGLYIDAVINNYTINTPPDLTTRSKYSEMPVEQLKTIAKKANPETYNKLNNSDVNNPRRLIRIIEGRKAPKREDSKFEVFFIYPKYDKDELYATINQRVDRLIDLGLQTEVQWLMENGYAETEQINGLGYKQMVEYMNGDISYTEMIEKLKQSHRNYAKRQAVWFEGDGRNYKLNYYVFNAEIDKICSDISNFLNGR</sequence>
<evidence type="ECO:0000256" key="4">
    <source>
        <dbReference type="ARBA" id="ARBA00022679"/>
    </source>
</evidence>
<reference evidence="14" key="1">
    <citation type="submission" date="2020-04" db="EMBL/GenBank/DDBJ databases">
        <authorList>
            <person name="Zhang T."/>
        </authorList>
    </citation>
    <scope>NUCLEOTIDE SEQUENCE</scope>
    <source>
        <strain evidence="14">HKST-UBA14</strain>
    </source>
</reference>
<dbReference type="AlphaFoldDB" id="A0A955L4M8"/>
<comment type="catalytic activity">
    <reaction evidence="9 10 11">
        <text>adenosine(37) in tRNA + dimethylallyl diphosphate = N(6)-dimethylallyladenosine(37) in tRNA + diphosphate</text>
        <dbReference type="Rhea" id="RHEA:26482"/>
        <dbReference type="Rhea" id="RHEA-COMP:10162"/>
        <dbReference type="Rhea" id="RHEA-COMP:10375"/>
        <dbReference type="ChEBI" id="CHEBI:33019"/>
        <dbReference type="ChEBI" id="CHEBI:57623"/>
        <dbReference type="ChEBI" id="CHEBI:74411"/>
        <dbReference type="ChEBI" id="CHEBI:74415"/>
        <dbReference type="EC" id="2.5.1.75"/>
    </reaction>
</comment>
<feature type="binding site" evidence="10">
    <location>
        <begin position="15"/>
        <end position="22"/>
    </location>
    <ligand>
        <name>ATP</name>
        <dbReference type="ChEBI" id="CHEBI:30616"/>
    </ligand>
</feature>
<evidence type="ECO:0000256" key="2">
    <source>
        <dbReference type="ARBA" id="ARBA00003213"/>
    </source>
</evidence>
<comment type="similarity">
    <text evidence="3 10 13">Belongs to the IPP transferase family.</text>
</comment>
<evidence type="ECO:0000256" key="6">
    <source>
        <dbReference type="ARBA" id="ARBA00022741"/>
    </source>
</evidence>
<dbReference type="GO" id="GO:0052381">
    <property type="term" value="F:tRNA dimethylallyltransferase activity"/>
    <property type="evidence" value="ECO:0007669"/>
    <property type="project" value="UniProtKB-UniRule"/>
</dbReference>
<reference evidence="14" key="2">
    <citation type="journal article" date="2021" name="Microbiome">
        <title>Successional dynamics and alternative stable states in a saline activated sludge microbial community over 9 years.</title>
        <authorList>
            <person name="Wang Y."/>
            <person name="Ye J."/>
            <person name="Ju F."/>
            <person name="Liu L."/>
            <person name="Boyd J.A."/>
            <person name="Deng Y."/>
            <person name="Parks D.H."/>
            <person name="Jiang X."/>
            <person name="Yin X."/>
            <person name="Woodcroft B.J."/>
            <person name="Tyson G.W."/>
            <person name="Hugenholtz P."/>
            <person name="Polz M.F."/>
            <person name="Zhang T."/>
        </authorList>
    </citation>
    <scope>NUCLEOTIDE SEQUENCE</scope>
    <source>
        <strain evidence="14">HKST-UBA14</strain>
    </source>
</reference>
<evidence type="ECO:0000256" key="11">
    <source>
        <dbReference type="RuleBase" id="RU003783"/>
    </source>
</evidence>
<evidence type="ECO:0000313" key="14">
    <source>
        <dbReference type="EMBL" id="MCA9382911.1"/>
    </source>
</evidence>
<name>A0A955L4M8_9BACT</name>
<evidence type="ECO:0000256" key="10">
    <source>
        <dbReference type="HAMAP-Rule" id="MF_00185"/>
    </source>
</evidence>
<organism evidence="14 15">
    <name type="scientific">Candidatus Dojkabacteria bacterium</name>
    <dbReference type="NCBI Taxonomy" id="2099670"/>
    <lineage>
        <taxon>Bacteria</taxon>
        <taxon>Candidatus Dojkabacteria</taxon>
    </lineage>
</organism>
<proteinExistence type="inferred from homology"/>
<evidence type="ECO:0000256" key="13">
    <source>
        <dbReference type="RuleBase" id="RU003785"/>
    </source>
</evidence>
<dbReference type="EC" id="2.5.1.75" evidence="10"/>
<evidence type="ECO:0000256" key="12">
    <source>
        <dbReference type="RuleBase" id="RU003784"/>
    </source>
</evidence>
<feature type="binding site" evidence="10">
    <location>
        <begin position="17"/>
        <end position="22"/>
    </location>
    <ligand>
        <name>substrate</name>
    </ligand>
</feature>
<dbReference type="InterPro" id="IPR039657">
    <property type="entry name" value="Dimethylallyltransferase"/>
</dbReference>
<dbReference type="GO" id="GO:0005524">
    <property type="term" value="F:ATP binding"/>
    <property type="evidence" value="ECO:0007669"/>
    <property type="project" value="UniProtKB-UniRule"/>
</dbReference>